<dbReference type="InterPro" id="IPR018997">
    <property type="entry name" value="PUB_domain"/>
</dbReference>
<dbReference type="PANTHER" id="PTHR12143">
    <property type="entry name" value="PEPTIDE N-GLYCANASE PNGASE -RELATED"/>
    <property type="match status" value="1"/>
</dbReference>
<dbReference type="Gene3D" id="3.10.620.30">
    <property type="match status" value="1"/>
</dbReference>
<dbReference type="Proteomes" id="UP000005408">
    <property type="component" value="Unassembled WGS sequence"/>
</dbReference>
<dbReference type="InterPro" id="IPR038765">
    <property type="entry name" value="Papain-like_cys_pep_sf"/>
</dbReference>
<proteinExistence type="inferred from homology"/>
<feature type="compositionally biased region" description="Low complexity" evidence="15">
    <location>
        <begin position="129"/>
        <end position="142"/>
    </location>
</feature>
<comment type="subcellular location">
    <subcellularLocation>
        <location evidence="3">Cytoplasm</location>
    </subcellularLocation>
</comment>
<dbReference type="SUPFAM" id="SSF49785">
    <property type="entry name" value="Galactose-binding domain-like"/>
    <property type="match status" value="1"/>
</dbReference>
<dbReference type="GO" id="GO:0046872">
    <property type="term" value="F:metal ion binding"/>
    <property type="evidence" value="ECO:0007669"/>
    <property type="project" value="UniProtKB-KW"/>
</dbReference>
<dbReference type="PANTHER" id="PTHR12143:SF19">
    <property type="entry name" value="PEPTIDE-N(4)-(N-ACETYL-BETA-GLUCOSAMINYL)ASPARAGINE AMIDASE"/>
    <property type="match status" value="1"/>
</dbReference>
<comment type="function">
    <text evidence="11">Specifically deglycosylates the denatured form of N-linked glycoproteins in the cytoplasm and assists their proteasome-mediated degradation. Cleaves the beta-aspartyl-glucosamine (GlcNAc) of the glycan and the amide side chain of Asn, converting Asn to Asp. Prefers proteins containing high-mannose over those bearing complex type oligosaccharides. Can recognize misfolded proteins in the endoplasmic reticulum that are exported to the cytosol to be destroyed and deglycosylate them, while it has no activity toward native proteins. Deglycosylation is a prerequisite for subsequent proteasome-mediated degradation of some, but not all, misfolded glycoproteins.</text>
</comment>
<keyword evidence="18" id="KW-1185">Reference proteome</keyword>
<dbReference type="InterPro" id="IPR008979">
    <property type="entry name" value="Galactose-bd-like_sf"/>
</dbReference>
<evidence type="ECO:0000256" key="5">
    <source>
        <dbReference type="ARBA" id="ARBA00012158"/>
    </source>
</evidence>
<dbReference type="Gene3D" id="1.20.58.2190">
    <property type="match status" value="1"/>
</dbReference>
<dbReference type="InterPro" id="IPR038680">
    <property type="entry name" value="PAW_sf"/>
</dbReference>
<evidence type="ECO:0000256" key="3">
    <source>
        <dbReference type="ARBA" id="ARBA00004496"/>
    </source>
</evidence>
<evidence type="ECO:0000256" key="2">
    <source>
        <dbReference type="ARBA" id="ARBA00001947"/>
    </source>
</evidence>
<dbReference type="GO" id="GO:0005829">
    <property type="term" value="C:cytosol"/>
    <property type="evidence" value="ECO:0007669"/>
    <property type="project" value="TreeGrafter"/>
</dbReference>
<organism evidence="17 18">
    <name type="scientific">Magallana gigas</name>
    <name type="common">Pacific oyster</name>
    <name type="synonym">Crassostrea gigas</name>
    <dbReference type="NCBI Taxonomy" id="29159"/>
    <lineage>
        <taxon>Eukaryota</taxon>
        <taxon>Metazoa</taxon>
        <taxon>Spiralia</taxon>
        <taxon>Lophotrochozoa</taxon>
        <taxon>Mollusca</taxon>
        <taxon>Bivalvia</taxon>
        <taxon>Autobranchia</taxon>
        <taxon>Pteriomorphia</taxon>
        <taxon>Ostreida</taxon>
        <taxon>Ostreoidea</taxon>
        <taxon>Ostreidae</taxon>
        <taxon>Magallana</taxon>
    </lineage>
</organism>
<keyword evidence="10" id="KW-0862">Zinc</keyword>
<dbReference type="Gene3D" id="2.60.120.1020">
    <property type="entry name" value="Peptide N glycanase, PAW domain"/>
    <property type="match status" value="1"/>
</dbReference>
<dbReference type="FunFam" id="1.20.58.2190:FF:000001">
    <property type="entry name" value="peptide-N(4)-(N-acetyl-beta- glucosaminyl)asparagine amidase"/>
    <property type="match status" value="1"/>
</dbReference>
<evidence type="ECO:0000256" key="11">
    <source>
        <dbReference type="ARBA" id="ARBA00024870"/>
    </source>
</evidence>
<dbReference type="Pfam" id="PF01841">
    <property type="entry name" value="Transglut_core"/>
    <property type="match status" value="1"/>
</dbReference>
<dbReference type="InterPro" id="IPR036339">
    <property type="entry name" value="PUB-like_dom_sf"/>
</dbReference>
<dbReference type="FunFam" id="2.60.120.1020:FF:000001">
    <property type="entry name" value="Peptide-N(4)-(N-acetyl-beta-glucosaminyl)asparagine amidase"/>
    <property type="match status" value="1"/>
</dbReference>
<comment type="cofactor">
    <cofactor evidence="2">
        <name>Zn(2+)</name>
        <dbReference type="ChEBI" id="CHEBI:29105"/>
    </cofactor>
</comment>
<accession>A0A8W8I1M5</accession>
<feature type="domain" description="PAW" evidence="16">
    <location>
        <begin position="458"/>
        <end position="659"/>
    </location>
</feature>
<evidence type="ECO:0000256" key="8">
    <source>
        <dbReference type="ARBA" id="ARBA00022723"/>
    </source>
</evidence>
<dbReference type="OrthoDB" id="409136at2759"/>
<keyword evidence="7" id="KW-0963">Cytoplasm</keyword>
<dbReference type="AlphaFoldDB" id="A0A8W8I1M5"/>
<dbReference type="SUPFAM" id="SSF143503">
    <property type="entry name" value="PUG domain-like"/>
    <property type="match status" value="1"/>
</dbReference>
<keyword evidence="9" id="KW-0378">Hydrolase</keyword>
<dbReference type="SUPFAM" id="SSF54001">
    <property type="entry name" value="Cysteine proteinases"/>
    <property type="match status" value="1"/>
</dbReference>
<evidence type="ECO:0000313" key="18">
    <source>
        <dbReference type="Proteomes" id="UP000005408"/>
    </source>
</evidence>
<evidence type="ECO:0000256" key="14">
    <source>
        <dbReference type="PROSITE-ProRule" id="PRU00731"/>
    </source>
</evidence>
<dbReference type="Gene3D" id="2.20.25.10">
    <property type="match status" value="1"/>
</dbReference>
<reference evidence="17" key="1">
    <citation type="submission" date="2022-08" db="UniProtKB">
        <authorList>
            <consortium name="EnsemblMetazoa"/>
        </authorList>
    </citation>
    <scope>IDENTIFICATION</scope>
    <source>
        <strain evidence="17">05x7-T-G4-1.051#20</strain>
    </source>
</reference>
<dbReference type="InterPro" id="IPR050883">
    <property type="entry name" value="PNGase"/>
</dbReference>
<dbReference type="InterPro" id="IPR006588">
    <property type="entry name" value="Peptide_N_glycanase_PAW_dom"/>
</dbReference>
<feature type="region of interest" description="Disordered" evidence="15">
    <location>
        <begin position="108"/>
        <end position="164"/>
    </location>
</feature>
<dbReference type="Pfam" id="PF09409">
    <property type="entry name" value="PUB"/>
    <property type="match status" value="1"/>
</dbReference>
<evidence type="ECO:0000313" key="17">
    <source>
        <dbReference type="EnsemblMetazoa" id="G12101.1:cds"/>
    </source>
</evidence>
<evidence type="ECO:0000259" key="16">
    <source>
        <dbReference type="PROSITE" id="PS51398"/>
    </source>
</evidence>
<protein>
    <recommendedName>
        <fullName evidence="6">Peptide-N(4)-(N-acetyl-beta-glucosaminyl)asparagine amidase</fullName>
        <ecNumber evidence="5">3.5.1.52</ecNumber>
    </recommendedName>
    <alternativeName>
        <fullName evidence="12">N-glycanase 1</fullName>
    </alternativeName>
    <alternativeName>
        <fullName evidence="13">Peptide:N-glycanase</fullName>
    </alternativeName>
</protein>
<dbReference type="EnsemblMetazoa" id="G12101.1">
    <property type="protein sequence ID" value="G12101.1:cds"/>
    <property type="gene ID" value="G12101"/>
</dbReference>
<name>A0A8W8I1M5_MAGGI</name>
<comment type="similarity">
    <text evidence="4 14">Belongs to the transglutaminase-like superfamily. PNGase family.</text>
</comment>
<comment type="catalytic activity">
    <reaction evidence="1">
        <text>Hydrolysis of an N(4)-(acetyl-beta-D-glucosaminyl)asparagine residue in which the glucosamine residue may be further glycosylated, to yield a (substituted) N-acetyl-beta-D-glucosaminylamine and a peptide containing an aspartate residue.</text>
        <dbReference type="EC" id="3.5.1.52"/>
    </reaction>
</comment>
<dbReference type="SMART" id="SM00580">
    <property type="entry name" value="PUG"/>
    <property type="match status" value="1"/>
</dbReference>
<dbReference type="GO" id="GO:0006516">
    <property type="term" value="P:glycoprotein catabolic process"/>
    <property type="evidence" value="ECO:0007669"/>
    <property type="project" value="InterPro"/>
</dbReference>
<dbReference type="OMA" id="DLQDVTW"/>
<dbReference type="GO" id="GO:0005634">
    <property type="term" value="C:nucleus"/>
    <property type="evidence" value="ECO:0007669"/>
    <property type="project" value="TreeGrafter"/>
</dbReference>
<keyword evidence="8" id="KW-0479">Metal-binding</keyword>
<dbReference type="GO" id="GO:0000224">
    <property type="term" value="F:peptide-N4-(N-acetyl-beta-glucosaminyl)asparagine amidase activity"/>
    <property type="evidence" value="ECO:0007669"/>
    <property type="project" value="UniProtKB-EC"/>
</dbReference>
<evidence type="ECO:0000256" key="4">
    <source>
        <dbReference type="ARBA" id="ARBA00009390"/>
    </source>
</evidence>
<evidence type="ECO:0000256" key="7">
    <source>
        <dbReference type="ARBA" id="ARBA00022490"/>
    </source>
</evidence>
<dbReference type="PROSITE" id="PS51398">
    <property type="entry name" value="PAW"/>
    <property type="match status" value="1"/>
</dbReference>
<evidence type="ECO:0000256" key="15">
    <source>
        <dbReference type="SAM" id="MobiDB-lite"/>
    </source>
</evidence>
<sequence>MASVFTTVKQLVEENSQEQFLDAAKLLLKFADNVINNPTEPKYRKIRLGNPTVESKLLPVVGALECLFEMGFVEDGEFLTLPPNTSLEIIRQIRKDLNEYVETMGKVNGEQASQTPTPPVTIRAPPQAPATTGAPSQTPSTTRAPPQVPATTRMPPNPLQDKSQQEINQMERRFFSKIQNSLVHVLMYEDPTLQKKARAIIPVETLKKEAHRKLEEIKKAEKAAVTSIDFRDLMLLELLAWFKNSFFSWVDAPKCDNCGGETQSVGMAEPTPDEIRWQANRVENYKCNRCQRFVRFPRYNHPEKLLETRCGRCGEWANCFTLCCRAVGFEARYVLDWTDHVWTEVYSEIQKRWLHCDPCENVCDKPLLYEAGWGKKLTYVLAFSKDEVQDVSWRYSAKHAEMLGRRNECRESWLVQVVHRLWKAKEPSNSPERNEEMKRRLLIELVEFMTPKSSDGQNLSGRTTGSLAWRMARGEIGSSQAPTSAEPFVFKLTEEERRSKVFHVKYSCAKDEYIRVSKNSEVIKPFSSCVNKQQNVFRKEERDWKMAYLARTEGSSSAEISWKFDFSGMEIDKIEICTSSQTFENGVISWRLCSKNQCAMLTGDPEVKTYSELSGEDEMTLTAMLSGGKGEVAWQHTQMFRQKIDDTNFHPLDVKVFFK</sequence>
<evidence type="ECO:0000256" key="12">
    <source>
        <dbReference type="ARBA" id="ARBA00029604"/>
    </source>
</evidence>
<dbReference type="FunFam" id="2.20.25.10:FF:000011">
    <property type="entry name" value="peptide-N(4)-(N-acetyl-beta- glucosaminyl)asparagine amidase"/>
    <property type="match status" value="1"/>
</dbReference>
<evidence type="ECO:0000256" key="13">
    <source>
        <dbReference type="ARBA" id="ARBA00032901"/>
    </source>
</evidence>
<evidence type="ECO:0000256" key="6">
    <source>
        <dbReference type="ARBA" id="ARBA00018546"/>
    </source>
</evidence>
<dbReference type="Pfam" id="PF04721">
    <property type="entry name" value="PAW"/>
    <property type="match status" value="1"/>
</dbReference>
<dbReference type="EC" id="3.5.1.52" evidence="5"/>
<evidence type="ECO:0000256" key="10">
    <source>
        <dbReference type="ARBA" id="ARBA00022833"/>
    </source>
</evidence>
<dbReference type="InterPro" id="IPR002931">
    <property type="entry name" value="Transglutaminase-like"/>
</dbReference>
<dbReference type="SMART" id="SM00613">
    <property type="entry name" value="PAW"/>
    <property type="match status" value="1"/>
</dbReference>
<dbReference type="SMART" id="SM00460">
    <property type="entry name" value="TGc"/>
    <property type="match status" value="1"/>
</dbReference>
<evidence type="ECO:0000256" key="9">
    <source>
        <dbReference type="ARBA" id="ARBA00022801"/>
    </source>
</evidence>
<evidence type="ECO:0000256" key="1">
    <source>
        <dbReference type="ARBA" id="ARBA00001650"/>
    </source>
</evidence>